<sequence>MSNRALIRHESQARRTEKPLRDGATDASDNDDDATGRGVGTWFPCWAGGRRRALVLGIGGLALLALLALAARVLSRPENGTSLQVFSTFGGFLCTATPTFYQQVPVVAGSFSFDTEVDFNVGCQLVPLPEDPIDSRVEVTGKFFVADTLEVFANTLDTDPAWRITLTGWGAITRRLAYAEPGVERGSRRLQSVFRCPDGCEIPIQYVNDDFCDCSSCADEVDWTCGTCGASAEQEEETAVGVGVGVGVSTGLALGIGLGVGLGTGIGAGTGTAGTGAAGAAGVAGVAALAAQGLLRLQTQNTATLQDPNVVNALKDTIARLSGSGIAAAMVELIINCANAGATSDMSAVPAVTLPSGTGQPSLRQAMERPGPSATPMLRVARRLQAMVGVCFQVQVEDSSAEEVCQTLSSYDTNTVQTVLSSELLEAGVNPEEVSVVGYDATPNPRSYNPLEGADTNFFCSSTWH</sequence>
<accession>A0ABP0NJ45</accession>
<keyword evidence="2" id="KW-0812">Transmembrane</keyword>
<organism evidence="3 4">
    <name type="scientific">Durusdinium trenchii</name>
    <dbReference type="NCBI Taxonomy" id="1381693"/>
    <lineage>
        <taxon>Eukaryota</taxon>
        <taxon>Sar</taxon>
        <taxon>Alveolata</taxon>
        <taxon>Dinophyceae</taxon>
        <taxon>Suessiales</taxon>
        <taxon>Symbiodiniaceae</taxon>
        <taxon>Durusdinium</taxon>
    </lineage>
</organism>
<keyword evidence="4" id="KW-1185">Reference proteome</keyword>
<reference evidence="3 4" key="1">
    <citation type="submission" date="2024-02" db="EMBL/GenBank/DDBJ databases">
        <authorList>
            <person name="Chen Y."/>
            <person name="Shah S."/>
            <person name="Dougan E. K."/>
            <person name="Thang M."/>
            <person name="Chan C."/>
        </authorList>
    </citation>
    <scope>NUCLEOTIDE SEQUENCE [LARGE SCALE GENOMIC DNA]</scope>
</reference>
<evidence type="ECO:0000313" key="4">
    <source>
        <dbReference type="Proteomes" id="UP001642484"/>
    </source>
</evidence>
<comment type="caution">
    <text evidence="3">The sequence shown here is derived from an EMBL/GenBank/DDBJ whole genome shotgun (WGS) entry which is preliminary data.</text>
</comment>
<evidence type="ECO:0000313" key="3">
    <source>
        <dbReference type="EMBL" id="CAK9063807.1"/>
    </source>
</evidence>
<feature type="compositionally biased region" description="Basic and acidic residues" evidence="1">
    <location>
        <begin position="7"/>
        <end position="24"/>
    </location>
</feature>
<keyword evidence="2" id="KW-0472">Membrane</keyword>
<feature type="transmembrane region" description="Helical" evidence="2">
    <location>
        <begin position="53"/>
        <end position="74"/>
    </location>
</feature>
<evidence type="ECO:0000256" key="2">
    <source>
        <dbReference type="SAM" id="Phobius"/>
    </source>
</evidence>
<name>A0ABP0NJ45_9DINO</name>
<proteinExistence type="predicted"/>
<evidence type="ECO:0000256" key="1">
    <source>
        <dbReference type="SAM" id="MobiDB-lite"/>
    </source>
</evidence>
<feature type="region of interest" description="Disordered" evidence="1">
    <location>
        <begin position="1"/>
        <end position="34"/>
    </location>
</feature>
<dbReference type="Proteomes" id="UP001642484">
    <property type="component" value="Unassembled WGS sequence"/>
</dbReference>
<gene>
    <name evidence="3" type="ORF">CCMP2556_LOCUS31337</name>
</gene>
<dbReference type="EMBL" id="CAXAMN010021818">
    <property type="protein sequence ID" value="CAK9063807.1"/>
    <property type="molecule type" value="Genomic_DNA"/>
</dbReference>
<protein>
    <submittedName>
        <fullName evidence="3">Uncharacterized protein</fullName>
    </submittedName>
</protein>
<keyword evidence="2" id="KW-1133">Transmembrane helix</keyword>